<dbReference type="OrthoDB" id="9809248at2"/>
<gene>
    <name evidence="10" type="primary">secY</name>
    <name evidence="14" type="ORF">DCC81_11050</name>
</gene>
<comment type="caution">
    <text evidence="14">The sequence shown here is derived from an EMBL/GenBank/DDBJ whole genome shotgun (WGS) entry which is preliminary data.</text>
</comment>
<name>A0A2T7BEZ1_9BACT</name>
<evidence type="ECO:0000256" key="10">
    <source>
        <dbReference type="HAMAP-Rule" id="MF_01465"/>
    </source>
</evidence>
<keyword evidence="7 10" id="KW-0811">Translocation</keyword>
<keyword evidence="5 10" id="KW-0653">Protein transport</keyword>
<evidence type="ECO:0000256" key="5">
    <source>
        <dbReference type="ARBA" id="ARBA00022927"/>
    </source>
</evidence>
<dbReference type="InterPro" id="IPR026593">
    <property type="entry name" value="SecY"/>
</dbReference>
<dbReference type="Gene3D" id="1.10.3370.10">
    <property type="entry name" value="SecY subunit domain"/>
    <property type="match status" value="1"/>
</dbReference>
<evidence type="ECO:0000256" key="11">
    <source>
        <dbReference type="RuleBase" id="RU000537"/>
    </source>
</evidence>
<evidence type="ECO:0000256" key="12">
    <source>
        <dbReference type="RuleBase" id="RU003484"/>
    </source>
</evidence>
<dbReference type="NCBIfam" id="TIGR00967">
    <property type="entry name" value="3a0501s007"/>
    <property type="match status" value="1"/>
</dbReference>
<keyword evidence="10" id="KW-1003">Cell membrane</keyword>
<dbReference type="SUPFAM" id="SSF103491">
    <property type="entry name" value="Preprotein translocase SecY subunit"/>
    <property type="match status" value="1"/>
</dbReference>
<feature type="transmembrane region" description="Helical" evidence="10">
    <location>
        <begin position="21"/>
        <end position="39"/>
    </location>
</feature>
<evidence type="ECO:0000256" key="7">
    <source>
        <dbReference type="ARBA" id="ARBA00023010"/>
    </source>
</evidence>
<accession>A0A2T7BEZ1</accession>
<comment type="function">
    <text evidence="10 11">The central subunit of the protein translocation channel SecYEG. Consists of two halves formed by TMs 1-5 and 6-10. These two domains form a lateral gate at the front which open onto the bilayer between TMs 2 and 7, and are clamped together by SecE at the back. The channel is closed by both a pore ring composed of hydrophobic SecY resides and a short helix (helix 2A) on the extracellular side of the membrane which forms a plug. The plug probably moves laterally to allow the channel to open. The ring and the pore may move independently.</text>
</comment>
<dbReference type="PRINTS" id="PR00303">
    <property type="entry name" value="SECYTRNLCASE"/>
</dbReference>
<comment type="subunit">
    <text evidence="10">Component of the Sec protein translocase complex. Heterotrimer consisting of SecY, SecE and SecG subunits. The heterotrimers can form oligomers, although 1 heterotrimer is thought to be able to translocate proteins. Interacts with the ribosome. Interacts with SecDF, and other proteins may be involved. Interacts with SecA.</text>
</comment>
<dbReference type="GO" id="GO:0005886">
    <property type="term" value="C:plasma membrane"/>
    <property type="evidence" value="ECO:0007669"/>
    <property type="project" value="UniProtKB-SubCell"/>
</dbReference>
<comment type="similarity">
    <text evidence="2 10 13">Belongs to the SecY/SEC61-alpha family.</text>
</comment>
<dbReference type="GO" id="GO:0043952">
    <property type="term" value="P:protein transport by the Sec complex"/>
    <property type="evidence" value="ECO:0007669"/>
    <property type="project" value="UniProtKB-UniRule"/>
</dbReference>
<evidence type="ECO:0000256" key="1">
    <source>
        <dbReference type="ARBA" id="ARBA00004141"/>
    </source>
</evidence>
<proteinExistence type="inferred from homology"/>
<dbReference type="Pfam" id="PF00344">
    <property type="entry name" value="SecY"/>
    <property type="match status" value="1"/>
</dbReference>
<dbReference type="GO" id="GO:0065002">
    <property type="term" value="P:intracellular protein transmembrane transport"/>
    <property type="evidence" value="ECO:0007669"/>
    <property type="project" value="UniProtKB-UniRule"/>
</dbReference>
<organism evidence="14 15">
    <name type="scientific">Chitinophaga parva</name>
    <dbReference type="NCBI Taxonomy" id="2169414"/>
    <lineage>
        <taxon>Bacteria</taxon>
        <taxon>Pseudomonadati</taxon>
        <taxon>Bacteroidota</taxon>
        <taxon>Chitinophagia</taxon>
        <taxon>Chitinophagales</taxon>
        <taxon>Chitinophagaceae</taxon>
        <taxon>Chitinophaga</taxon>
    </lineage>
</organism>
<keyword evidence="3 10" id="KW-0813">Transport</keyword>
<dbReference type="InterPro" id="IPR002208">
    <property type="entry name" value="SecY/SEC61-alpha"/>
</dbReference>
<keyword evidence="6 10" id="KW-1133">Transmembrane helix</keyword>
<dbReference type="PROSITE" id="PS00755">
    <property type="entry name" value="SECY_1"/>
    <property type="match status" value="1"/>
</dbReference>
<sequence length="451" mass="49226">MKKFIETIKNIWSIEDLRNRILTTLLLTLIYRAGSYVTLPGINPNALNALSESGNKGILGLFNMFAGGSFLRASIFALGIMPYISASIAIQLLTIAVPYFQKLQKEGESGRKKINQYTRLLTVAVTGAQAFAYVAYIRTQFGPAMLAEYSPLLFIITTTVLLTAGTLFVMWLGEKITDKGIGNGTSIIIMVGILARLPQSVLQEITTRSAEGPGGWLKFLVELTVFVFITIGMILLVQGTRRVPVNYAKRIVGNKQFGGVRQFIPLKVNAAGVMPIIFAQAIMFIPATVIGFAASSSDSASGFMRIFSDHTNPWYNLIYALLVIIFTYFYTALMFNPNEMANEMKRNNGFIPGIKPGEPTANFIGAVMDRITLPGAFFLAFIGILPGLAAATSMNTSFATFFGGTSLLIMVGVILDTLQQIESQLLMRHYDGMMSTGRIQGRTSTNPVAGF</sequence>
<evidence type="ECO:0000313" key="15">
    <source>
        <dbReference type="Proteomes" id="UP000244450"/>
    </source>
</evidence>
<evidence type="ECO:0000256" key="8">
    <source>
        <dbReference type="ARBA" id="ARBA00023136"/>
    </source>
</evidence>
<feature type="transmembrane region" description="Helical" evidence="10">
    <location>
        <begin position="120"/>
        <end position="137"/>
    </location>
</feature>
<feature type="transmembrane region" description="Helical" evidence="10">
    <location>
        <begin position="217"/>
        <end position="237"/>
    </location>
</feature>
<evidence type="ECO:0000313" key="14">
    <source>
        <dbReference type="EMBL" id="PUZ24856.1"/>
    </source>
</evidence>
<evidence type="ECO:0000256" key="4">
    <source>
        <dbReference type="ARBA" id="ARBA00022692"/>
    </source>
</evidence>
<dbReference type="PANTHER" id="PTHR10906">
    <property type="entry name" value="SECY/SEC61-ALPHA FAMILY MEMBER"/>
    <property type="match status" value="1"/>
</dbReference>
<dbReference type="GO" id="GO:0006605">
    <property type="term" value="P:protein targeting"/>
    <property type="evidence" value="ECO:0007669"/>
    <property type="project" value="UniProtKB-UniRule"/>
</dbReference>
<dbReference type="EMBL" id="QCYK01000002">
    <property type="protein sequence ID" value="PUZ24856.1"/>
    <property type="molecule type" value="Genomic_DNA"/>
</dbReference>
<protein>
    <recommendedName>
        <fullName evidence="9 10">Protein translocase subunit SecY</fullName>
    </recommendedName>
</protein>
<keyword evidence="4 10" id="KW-0812">Transmembrane</keyword>
<dbReference type="AlphaFoldDB" id="A0A2T7BEZ1"/>
<comment type="subcellular location">
    <subcellularLocation>
        <location evidence="10">Cell membrane</location>
        <topology evidence="10">Multi-pass membrane protein</topology>
    </subcellularLocation>
    <subcellularLocation>
        <location evidence="1 12">Membrane</location>
        <topology evidence="1 12">Multi-pass membrane protein</topology>
    </subcellularLocation>
</comment>
<dbReference type="HAMAP" id="MF_01465">
    <property type="entry name" value="SecY"/>
    <property type="match status" value="1"/>
</dbReference>
<keyword evidence="8 10" id="KW-0472">Membrane</keyword>
<evidence type="ECO:0000256" key="3">
    <source>
        <dbReference type="ARBA" id="ARBA00022448"/>
    </source>
</evidence>
<dbReference type="RefSeq" id="WP_108686696.1">
    <property type="nucleotide sequence ID" value="NZ_QCYK01000002.1"/>
</dbReference>
<reference evidence="14 15" key="1">
    <citation type="submission" date="2018-04" db="EMBL/GenBank/DDBJ databases">
        <title>Chitinophaga fuyangensis sp. nov., isolated from soil in a chemical factory.</title>
        <authorList>
            <person name="Chen K."/>
        </authorList>
    </citation>
    <scope>NUCLEOTIDE SEQUENCE [LARGE SCALE GENOMIC DNA]</scope>
    <source>
        <strain evidence="14 15">LY-1</strain>
    </source>
</reference>
<dbReference type="FunFam" id="1.10.3370.10:FF:000001">
    <property type="entry name" value="Preprotein translocase subunit SecY"/>
    <property type="match status" value="1"/>
</dbReference>
<evidence type="ECO:0000256" key="2">
    <source>
        <dbReference type="ARBA" id="ARBA00005751"/>
    </source>
</evidence>
<feature type="transmembrane region" description="Helical" evidence="10">
    <location>
        <begin position="149"/>
        <end position="173"/>
    </location>
</feature>
<evidence type="ECO:0000256" key="6">
    <source>
        <dbReference type="ARBA" id="ARBA00022989"/>
    </source>
</evidence>
<feature type="transmembrane region" description="Helical" evidence="10">
    <location>
        <begin position="371"/>
        <end position="392"/>
    </location>
</feature>
<dbReference type="PROSITE" id="PS00756">
    <property type="entry name" value="SECY_2"/>
    <property type="match status" value="1"/>
</dbReference>
<dbReference type="Proteomes" id="UP000244450">
    <property type="component" value="Unassembled WGS sequence"/>
</dbReference>
<evidence type="ECO:0000256" key="9">
    <source>
        <dbReference type="ARBA" id="ARBA00039733"/>
    </source>
</evidence>
<dbReference type="PIRSF" id="PIRSF004557">
    <property type="entry name" value="SecY"/>
    <property type="match status" value="1"/>
</dbReference>
<evidence type="ECO:0000256" key="13">
    <source>
        <dbReference type="RuleBase" id="RU004349"/>
    </source>
</evidence>
<feature type="transmembrane region" description="Helical" evidence="10">
    <location>
        <begin position="314"/>
        <end position="336"/>
    </location>
</feature>
<dbReference type="InterPro" id="IPR023201">
    <property type="entry name" value="SecY_dom_sf"/>
</dbReference>
<dbReference type="InterPro" id="IPR030659">
    <property type="entry name" value="SecY_CS"/>
</dbReference>
<feature type="transmembrane region" description="Helical" evidence="10">
    <location>
        <begin position="271"/>
        <end position="294"/>
    </location>
</feature>
<feature type="transmembrane region" description="Helical" evidence="10">
    <location>
        <begin position="180"/>
        <end position="197"/>
    </location>
</feature>
<feature type="transmembrane region" description="Helical" evidence="10">
    <location>
        <begin position="75"/>
        <end position="100"/>
    </location>
</feature>
<keyword evidence="15" id="KW-1185">Reference proteome</keyword>
<feature type="transmembrane region" description="Helical" evidence="10">
    <location>
        <begin position="398"/>
        <end position="418"/>
    </location>
</feature>